<evidence type="ECO:0000259" key="4">
    <source>
        <dbReference type="Pfam" id="PF03389"/>
    </source>
</evidence>
<dbReference type="Gene3D" id="3.30.930.30">
    <property type="match status" value="1"/>
</dbReference>
<evidence type="ECO:0000256" key="3">
    <source>
        <dbReference type="SAM" id="MobiDB-lite"/>
    </source>
</evidence>
<accession>A0A4Y9LZG2</accession>
<keyword evidence="6" id="KW-1185">Reference proteome</keyword>
<gene>
    <name evidence="5" type="ORF">E4K65_12385</name>
</gene>
<feature type="domain" description="MobA/MobL protein" evidence="4">
    <location>
        <begin position="87"/>
        <end position="198"/>
    </location>
</feature>
<evidence type="ECO:0000256" key="2">
    <source>
        <dbReference type="ARBA" id="ARBA00022971"/>
    </source>
</evidence>
<evidence type="ECO:0000313" key="5">
    <source>
        <dbReference type="EMBL" id="TFV48225.1"/>
    </source>
</evidence>
<dbReference type="Proteomes" id="UP000297966">
    <property type="component" value="Unassembled WGS sequence"/>
</dbReference>
<comment type="similarity">
    <text evidence="1">Belongs to the MobA/MobL family.</text>
</comment>
<proteinExistence type="inferred from homology"/>
<feature type="compositionally biased region" description="Basic and acidic residues" evidence="3">
    <location>
        <begin position="221"/>
        <end position="232"/>
    </location>
</feature>
<comment type="caution">
    <text evidence="5">The sequence shown here is derived from an EMBL/GenBank/DDBJ whole genome shotgun (WGS) entry which is preliminary data.</text>
</comment>
<feature type="region of interest" description="Disordered" evidence="3">
    <location>
        <begin position="260"/>
        <end position="323"/>
    </location>
</feature>
<feature type="region of interest" description="Disordered" evidence="3">
    <location>
        <begin position="52"/>
        <end position="81"/>
    </location>
</feature>
<protein>
    <recommendedName>
        <fullName evidence="4">MobA/MobL protein domain-containing protein</fullName>
    </recommendedName>
</protein>
<dbReference type="RefSeq" id="WP_135174398.1">
    <property type="nucleotide sequence ID" value="NZ_SPQT01000005.1"/>
</dbReference>
<dbReference type="Pfam" id="PF03389">
    <property type="entry name" value="MobA_MobL"/>
    <property type="match status" value="1"/>
</dbReference>
<feature type="compositionally biased region" description="Polar residues" evidence="3">
    <location>
        <begin position="66"/>
        <end position="77"/>
    </location>
</feature>
<keyword evidence="2" id="KW-0184">Conjugation</keyword>
<dbReference type="AlphaFoldDB" id="A0A4Y9LZG2"/>
<name>A0A4Y9LZG2_9BRAD</name>
<organism evidence="5 6">
    <name type="scientific">Bradyrhizobium niftali</name>
    <dbReference type="NCBI Taxonomy" id="2560055"/>
    <lineage>
        <taxon>Bacteria</taxon>
        <taxon>Pseudomonadati</taxon>
        <taxon>Pseudomonadota</taxon>
        <taxon>Alphaproteobacteria</taxon>
        <taxon>Hyphomicrobiales</taxon>
        <taxon>Nitrobacteraceae</taxon>
        <taxon>Bradyrhizobium</taxon>
    </lineage>
</organism>
<dbReference type="InterPro" id="IPR005053">
    <property type="entry name" value="MobA_MobL"/>
</dbReference>
<feature type="region of interest" description="Disordered" evidence="3">
    <location>
        <begin position="210"/>
        <end position="237"/>
    </location>
</feature>
<sequence>MRVASWQSTVCIARRSASPPRRGLILPPPTFATSPESQPALGFWPDACRRSRPGRGPGYAARKTLTAPTPESSTRSCSPCRASSIPSQRAALVREFAEQITAGRASWLAAFHDDGNDRNNPHVHLVIRDRDPETGKRVCGMSERGSTDRLRELWERHANEALELAGRMERVDRRTLAAQGISRKPTIHEGLSAREMEIRDRRIRSKTVEYRNGTGARSKSRRVDYRKFDKGRSRPAYNRSIREGGAEWWAALMVIALPGNGRWKTRPNRTSRKTGTRKSGPGGIFRQPYRTKTSPGQPPSKSTAAPRPPGPEIVRARGPFAIR</sequence>
<reference evidence="5 6" key="1">
    <citation type="submission" date="2019-03" db="EMBL/GenBank/DDBJ databases">
        <title>Bradyrhizobium diversity isolated from nodules of Chamaecrista fasciculata.</title>
        <authorList>
            <person name="Klepa M.S."/>
            <person name="Urquiaga M.O."/>
            <person name="Hungria M."/>
            <person name="Delamuta J.R."/>
        </authorList>
    </citation>
    <scope>NUCLEOTIDE SEQUENCE [LARGE SCALE GENOMIC DNA]</scope>
    <source>
        <strain evidence="5 6">CNPSo 3448</strain>
    </source>
</reference>
<evidence type="ECO:0000313" key="6">
    <source>
        <dbReference type="Proteomes" id="UP000297966"/>
    </source>
</evidence>
<feature type="compositionally biased region" description="Basic residues" evidence="3">
    <location>
        <begin position="263"/>
        <end position="276"/>
    </location>
</feature>
<feature type="compositionally biased region" description="Polar residues" evidence="3">
    <location>
        <begin position="290"/>
        <end position="303"/>
    </location>
</feature>
<dbReference type="OrthoDB" id="1826980at2"/>
<evidence type="ECO:0000256" key="1">
    <source>
        <dbReference type="ARBA" id="ARBA00010873"/>
    </source>
</evidence>
<dbReference type="EMBL" id="SPQT01000005">
    <property type="protein sequence ID" value="TFV48225.1"/>
    <property type="molecule type" value="Genomic_DNA"/>
</dbReference>